<sequence>MAEIILTTLLTLDGVMEAPGGEPGHPHTGWAGRCMGEAEVAHKQAEAEAAGALLLGRVTYESFREGWSSRDGAFAERMNAMPKHVVTRDPAPLDWHGAQRVEGPLLPAIAALKASAEGSLLLCGSRRLAQALLAGGLIDEVRLMIFPVTVGGGRRLFAEDDRLDDWQLEEHRAFDSGTLELRYRRKG</sequence>
<feature type="domain" description="Bacterial bifunctional deaminase-reductase C-terminal" evidence="1">
    <location>
        <begin position="4"/>
        <end position="178"/>
    </location>
</feature>
<organism evidence="2 3">
    <name type="scientific">Teichococcus deserti</name>
    <dbReference type="NCBI Taxonomy" id="1817963"/>
    <lineage>
        <taxon>Bacteria</taxon>
        <taxon>Pseudomonadati</taxon>
        <taxon>Pseudomonadota</taxon>
        <taxon>Alphaproteobacteria</taxon>
        <taxon>Acetobacterales</taxon>
        <taxon>Roseomonadaceae</taxon>
        <taxon>Roseomonas</taxon>
    </lineage>
</organism>
<dbReference type="PANTHER" id="PTHR38011">
    <property type="entry name" value="DIHYDROFOLATE REDUCTASE FAMILY PROTEIN (AFU_ORTHOLOGUE AFUA_8G06820)"/>
    <property type="match status" value="1"/>
</dbReference>
<gene>
    <name evidence="2" type="ORF">BKE38_09610</name>
</gene>
<dbReference type="GO" id="GO:0008703">
    <property type="term" value="F:5-amino-6-(5-phosphoribosylamino)uracil reductase activity"/>
    <property type="evidence" value="ECO:0007669"/>
    <property type="project" value="InterPro"/>
</dbReference>
<dbReference type="InterPro" id="IPR024072">
    <property type="entry name" value="DHFR-like_dom_sf"/>
</dbReference>
<dbReference type="PANTHER" id="PTHR38011:SF11">
    <property type="entry name" value="2,5-DIAMINO-6-RIBOSYLAMINO-4(3H)-PYRIMIDINONE 5'-PHOSPHATE REDUCTASE"/>
    <property type="match status" value="1"/>
</dbReference>
<dbReference type="AlphaFoldDB" id="A0A1V2H4D7"/>
<dbReference type="InterPro" id="IPR050765">
    <property type="entry name" value="Riboflavin_Biosynth_HTPR"/>
</dbReference>
<accession>A0A1V2H4D7</accession>
<dbReference type="GO" id="GO:0009231">
    <property type="term" value="P:riboflavin biosynthetic process"/>
    <property type="evidence" value="ECO:0007669"/>
    <property type="project" value="InterPro"/>
</dbReference>
<reference evidence="2 3" key="1">
    <citation type="submission" date="2016-10" db="EMBL/GenBank/DDBJ databases">
        <title>Draft Genome sequence of Roseomonas sp. strain M3.</title>
        <authorList>
            <person name="Subhash Y."/>
            <person name="Lee S."/>
        </authorList>
    </citation>
    <scope>NUCLEOTIDE SEQUENCE [LARGE SCALE GENOMIC DNA]</scope>
    <source>
        <strain evidence="2 3">M3</strain>
    </source>
</reference>
<dbReference type="InterPro" id="IPR002734">
    <property type="entry name" value="RibDG_C"/>
</dbReference>
<evidence type="ECO:0000313" key="3">
    <source>
        <dbReference type="Proteomes" id="UP000188879"/>
    </source>
</evidence>
<name>A0A1V2H4D7_9PROT</name>
<dbReference type="Gene3D" id="3.40.430.10">
    <property type="entry name" value="Dihydrofolate Reductase, subunit A"/>
    <property type="match status" value="1"/>
</dbReference>
<keyword evidence="3" id="KW-1185">Reference proteome</keyword>
<evidence type="ECO:0000313" key="2">
    <source>
        <dbReference type="EMBL" id="ONG54978.1"/>
    </source>
</evidence>
<proteinExistence type="predicted"/>
<dbReference type="RefSeq" id="WP_076957134.1">
    <property type="nucleotide sequence ID" value="NZ_MLCO01000077.1"/>
</dbReference>
<protein>
    <recommendedName>
        <fullName evidence="1">Bacterial bifunctional deaminase-reductase C-terminal domain-containing protein</fullName>
    </recommendedName>
</protein>
<dbReference type="Pfam" id="PF01872">
    <property type="entry name" value="RibD_C"/>
    <property type="match status" value="1"/>
</dbReference>
<evidence type="ECO:0000259" key="1">
    <source>
        <dbReference type="Pfam" id="PF01872"/>
    </source>
</evidence>
<dbReference type="EMBL" id="MLCO01000077">
    <property type="protein sequence ID" value="ONG54978.1"/>
    <property type="molecule type" value="Genomic_DNA"/>
</dbReference>
<dbReference type="SUPFAM" id="SSF53597">
    <property type="entry name" value="Dihydrofolate reductase-like"/>
    <property type="match status" value="1"/>
</dbReference>
<dbReference type="Proteomes" id="UP000188879">
    <property type="component" value="Unassembled WGS sequence"/>
</dbReference>
<comment type="caution">
    <text evidence="2">The sequence shown here is derived from an EMBL/GenBank/DDBJ whole genome shotgun (WGS) entry which is preliminary data.</text>
</comment>